<evidence type="ECO:0000256" key="1">
    <source>
        <dbReference type="SAM" id="MobiDB-lite"/>
    </source>
</evidence>
<organism evidence="2 3">
    <name type="scientific">Diatrype stigma</name>
    <dbReference type="NCBI Taxonomy" id="117547"/>
    <lineage>
        <taxon>Eukaryota</taxon>
        <taxon>Fungi</taxon>
        <taxon>Dikarya</taxon>
        <taxon>Ascomycota</taxon>
        <taxon>Pezizomycotina</taxon>
        <taxon>Sordariomycetes</taxon>
        <taxon>Xylariomycetidae</taxon>
        <taxon>Xylariales</taxon>
        <taxon>Diatrypaceae</taxon>
        <taxon>Diatrype</taxon>
    </lineage>
</organism>
<proteinExistence type="predicted"/>
<evidence type="ECO:0000313" key="2">
    <source>
        <dbReference type="EMBL" id="KAK7750712.1"/>
    </source>
</evidence>
<sequence>MTQARQNLSPRRLKLPRKKQLQVPPRPVRAAVLKPRLYEVAHDPDDPSDDEIDYTHSDDDSDDESLSAKRALVARAAKQVDKFAGCVLATPAKSPLAIPSNPPGGKFWKQDKVGFKNAVGDAKIASQAVPRWYSTTVAPAACTPTVVKVDVANYPDGAAGGTQRATIDHSWEKGWLTDFFDTIIDDSAPAIAGSAASSSGKMTCADFNKYLFDSGNQNLISSIYAGLPSKEPANMDFIGMTDNLNADCKGAVSNPDLHLKKIPTIVALDVTDPDVTTALNNMNQKFTQLERIRLGVYMTNLDENKRVADTTNNRLHALMQQLDQDLGAKYSDVASFGESNWFFTRQFQSFMDGLVADSPDTIRRKVKDYANSLISDITVKMQTLAGRESELDDKAPGDWRDMQTKWNYYKALGPETWDINLSWSWGCGRKRDGSTGACVLPPRSSSTSSASTSSATSSSGSSSSATGSSASTTSTQSSQTTSSGSVLSTSSSTASSSQQSSPTITSTFSTSTLSASCTYVTPSLTGDASPYCTYYAAPREGIRQCNCDDGKTYAPYTQGDGCQPACPMTSPGDGYSEIQKTTAPTTTTEFQSFTTTNAGGDVQVCTSLSAIGNGIPGSACIGPTISAATPTPSLIPQGLKTCYSGSEYQFDRSDVQKKIASICQNEEYWKGVDEVYYKGEIKRYDSSGDKTDDAKVTISVQEDDMACPEGLDLDAVYATRLNSDVCEENLMGTVDGCDTTSSTLKHGGILWADCLAWEVRIDAM</sequence>
<protein>
    <submittedName>
        <fullName evidence="2">Uncharacterized protein</fullName>
    </submittedName>
</protein>
<feature type="region of interest" description="Disordered" evidence="1">
    <location>
        <begin position="1"/>
        <end position="66"/>
    </location>
</feature>
<name>A0AAN9UP52_9PEZI</name>
<dbReference type="EMBL" id="JAKJXP020000060">
    <property type="protein sequence ID" value="KAK7750712.1"/>
    <property type="molecule type" value="Genomic_DNA"/>
</dbReference>
<gene>
    <name evidence="2" type="ORF">SLS62_007412</name>
</gene>
<feature type="compositionally biased region" description="Basic residues" evidence="1">
    <location>
        <begin position="11"/>
        <end position="20"/>
    </location>
</feature>
<feature type="region of interest" description="Disordered" evidence="1">
    <location>
        <begin position="436"/>
        <end position="508"/>
    </location>
</feature>
<comment type="caution">
    <text evidence="2">The sequence shown here is derived from an EMBL/GenBank/DDBJ whole genome shotgun (WGS) entry which is preliminary data.</text>
</comment>
<keyword evidence="3" id="KW-1185">Reference proteome</keyword>
<reference evidence="2 3" key="1">
    <citation type="submission" date="2024-02" db="EMBL/GenBank/DDBJ databases">
        <title>De novo assembly and annotation of 12 fungi associated with fruit tree decline syndrome in Ontario, Canada.</title>
        <authorList>
            <person name="Sulman M."/>
            <person name="Ellouze W."/>
            <person name="Ilyukhin E."/>
        </authorList>
    </citation>
    <scope>NUCLEOTIDE SEQUENCE [LARGE SCALE GENOMIC DNA]</scope>
    <source>
        <strain evidence="2 3">M11/M66-122</strain>
    </source>
</reference>
<feature type="compositionally biased region" description="Basic and acidic residues" evidence="1">
    <location>
        <begin position="36"/>
        <end position="45"/>
    </location>
</feature>
<dbReference type="AlphaFoldDB" id="A0AAN9UP52"/>
<accession>A0AAN9UP52</accession>
<dbReference type="Proteomes" id="UP001320420">
    <property type="component" value="Unassembled WGS sequence"/>
</dbReference>
<evidence type="ECO:0000313" key="3">
    <source>
        <dbReference type="Proteomes" id="UP001320420"/>
    </source>
</evidence>
<feature type="compositionally biased region" description="Low complexity" evidence="1">
    <location>
        <begin position="444"/>
        <end position="508"/>
    </location>
</feature>